<keyword evidence="2" id="KW-1185">Reference proteome</keyword>
<reference evidence="2" key="1">
    <citation type="journal article" date="2013" name="Genome Announc.">
        <title>First genome sequence of a syntrophic acetate-oxidizing bacterium, Tepidanaerobacter acetatoxydans strain Re1.</title>
        <authorList>
            <person name="Manzoor S."/>
            <person name="Bongcam-Rudloff E."/>
            <person name="Schnurer A."/>
            <person name="Muller B."/>
        </authorList>
    </citation>
    <scope>NUCLEOTIDE SEQUENCE [LARGE SCALE GENOMIC DNA]</scope>
    <source>
        <strain evidence="2">Re1</strain>
    </source>
</reference>
<dbReference type="HOGENOM" id="CLU_2572696_0_0_9"/>
<dbReference type="STRING" id="1209989.TepRe1_0973"/>
<sequence length="81" mass="9061">MGRSNMTDNRKGSLSKIDVSASQIKKEFGVDLYLFLDAVSLGLRDDEIADLIGIDFDKVKKIRERLGNISSEIGINFKKNI</sequence>
<dbReference type="Proteomes" id="UP000010802">
    <property type="component" value="Chromosome"/>
</dbReference>
<gene>
    <name evidence="1" type="ordered locus">TEPIRE1_1070</name>
</gene>
<protein>
    <submittedName>
        <fullName evidence="1">Uncharacterized protein</fullName>
    </submittedName>
</protein>
<name>F4LRQ3_TEPAE</name>
<dbReference type="EMBL" id="HF563609">
    <property type="protein sequence ID" value="CDI40564.1"/>
    <property type="molecule type" value="Genomic_DNA"/>
</dbReference>
<dbReference type="KEGG" id="tae:TepiRe1_1070"/>
<evidence type="ECO:0000313" key="2">
    <source>
        <dbReference type="Proteomes" id="UP000010802"/>
    </source>
</evidence>
<evidence type="ECO:0000313" key="1">
    <source>
        <dbReference type="EMBL" id="CDI40564.1"/>
    </source>
</evidence>
<organism evidence="1 2">
    <name type="scientific">Tepidanaerobacter acetatoxydans (strain DSM 21804 / JCM 16047 / Re1)</name>
    <dbReference type="NCBI Taxonomy" id="1209989"/>
    <lineage>
        <taxon>Bacteria</taxon>
        <taxon>Bacillati</taxon>
        <taxon>Bacillota</taxon>
        <taxon>Clostridia</taxon>
        <taxon>Thermosediminibacterales</taxon>
        <taxon>Tepidanaerobacteraceae</taxon>
        <taxon>Tepidanaerobacter</taxon>
    </lineage>
</organism>
<dbReference type="eggNOG" id="COG2323">
    <property type="taxonomic scope" value="Bacteria"/>
</dbReference>
<dbReference type="KEGG" id="tep:TepRe1_0973"/>
<accession>F4LRQ3</accession>
<proteinExistence type="predicted"/>
<dbReference type="AlphaFoldDB" id="F4LRQ3"/>